<dbReference type="EMBL" id="CP081864">
    <property type="protein sequence ID" value="QZN96025.1"/>
    <property type="molecule type" value="Genomic_DNA"/>
</dbReference>
<dbReference type="RefSeq" id="WP_222159092.1">
    <property type="nucleotide sequence ID" value="NZ_CP081864.1"/>
</dbReference>
<comment type="function">
    <text evidence="1">Controls both the activation and catalytic activity of PanD in a coenzyme A (CoA)-dependent fashion.</text>
</comment>
<dbReference type="InterPro" id="IPR040448">
    <property type="entry name" value="PanZ_GNAT"/>
</dbReference>
<name>A0ABX9ALH6_9ENTR</name>
<dbReference type="SUPFAM" id="SSF55729">
    <property type="entry name" value="Acyl-CoA N-acyltransferases (Nat)"/>
    <property type="match status" value="1"/>
</dbReference>
<evidence type="ECO:0000256" key="1">
    <source>
        <dbReference type="HAMAP-Rule" id="MF_02018"/>
    </source>
</evidence>
<accession>A0ABX9ALH6</accession>
<dbReference type="InterPro" id="IPR016181">
    <property type="entry name" value="Acyl_CoA_acyltransferase"/>
</dbReference>
<dbReference type="InterPro" id="IPR000182">
    <property type="entry name" value="GNAT_dom"/>
</dbReference>
<keyword evidence="1" id="KW-0566">Pantothenate biosynthesis</keyword>
<dbReference type="HAMAP" id="MF_02018">
    <property type="entry name" value="PanZ_PanM"/>
    <property type="match status" value="1"/>
</dbReference>
<evidence type="ECO:0000259" key="2">
    <source>
        <dbReference type="PROSITE" id="PS51186"/>
    </source>
</evidence>
<dbReference type="Gene3D" id="3.40.630.30">
    <property type="match status" value="1"/>
</dbReference>
<keyword evidence="4" id="KW-1185">Reference proteome</keyword>
<dbReference type="Pfam" id="PF12568">
    <property type="entry name" value="PanZ"/>
    <property type="match status" value="1"/>
</dbReference>
<feature type="binding site" evidence="1">
    <location>
        <begin position="74"/>
        <end position="81"/>
    </location>
    <ligand>
        <name>CoA</name>
        <dbReference type="ChEBI" id="CHEBI:57287"/>
    </ligand>
</feature>
<feature type="binding site" evidence="1">
    <location>
        <begin position="68"/>
        <end position="70"/>
    </location>
    <ligand>
        <name>CoA</name>
        <dbReference type="ChEBI" id="CHEBI:57287"/>
    </ligand>
</feature>
<comment type="subunit">
    <text evidence="1">Interacts with PanD in the presence of CoA.</text>
</comment>
<evidence type="ECO:0000313" key="4">
    <source>
        <dbReference type="Proteomes" id="UP000825886"/>
    </source>
</evidence>
<organism evidence="3 4">
    <name type="scientific">Symbiopectobacterium purcellii</name>
    <dbReference type="NCBI Taxonomy" id="2871826"/>
    <lineage>
        <taxon>Bacteria</taxon>
        <taxon>Pseudomonadati</taxon>
        <taxon>Pseudomonadota</taxon>
        <taxon>Gammaproteobacteria</taxon>
        <taxon>Enterobacterales</taxon>
        <taxon>Enterobacteriaceae</taxon>
    </lineage>
</organism>
<comment type="similarity">
    <text evidence="1">Belongs to the PanZ/PanM family.</text>
</comment>
<dbReference type="InterPro" id="IPR032900">
    <property type="entry name" value="PanZ"/>
</dbReference>
<evidence type="ECO:0000313" key="3">
    <source>
        <dbReference type="EMBL" id="QZN96025.1"/>
    </source>
</evidence>
<dbReference type="CDD" id="cd04301">
    <property type="entry name" value="NAT_SF"/>
    <property type="match status" value="1"/>
</dbReference>
<sequence>MKLAVECLSLFSDQDRIDLAKIWPHQNLDLLEQSLDLHQRLFASRFNGRLLAAVMVEIDGEYAELDDLMVREATRRRGVGLHLIQEVVRQLPGVKEFWLTAADHAGVNEIVLDRFMESCGFFPVSGGWLYTRS</sequence>
<protein>
    <recommendedName>
        <fullName evidence="1">PanD regulatory factor</fullName>
    </recommendedName>
</protein>
<proteinExistence type="inferred from homology"/>
<dbReference type="PROSITE" id="PS51186">
    <property type="entry name" value="GNAT"/>
    <property type="match status" value="1"/>
</dbReference>
<gene>
    <name evidence="3" type="primary">panM</name>
    <name evidence="1" type="synonym">panZ</name>
    <name evidence="3" type="ORF">K6K13_00530</name>
</gene>
<feature type="domain" description="N-acetyltransferase" evidence="2">
    <location>
        <begin position="1"/>
        <end position="133"/>
    </location>
</feature>
<reference evidence="3 4" key="1">
    <citation type="submission" date="2021-08" db="EMBL/GenBank/DDBJ databases">
        <title>Culture and genomic analysis of Symbiopectobacterium purcellii sp. nov. gen. nov., isolated from the leafhopper Empoasca decipiens.</title>
        <authorList>
            <person name="Nadal-Jimenez P."/>
            <person name="Siozios S."/>
            <person name="Halliday N."/>
            <person name="Camara M."/>
            <person name="Hurst G.D.D."/>
        </authorList>
    </citation>
    <scope>NUCLEOTIDE SEQUENCE [LARGE SCALE GENOMIC DNA]</scope>
    <source>
        <strain evidence="3 4">SyEd1</strain>
    </source>
</reference>
<dbReference type="Proteomes" id="UP000825886">
    <property type="component" value="Chromosome"/>
</dbReference>
<dbReference type="NCBIfam" id="NF033213">
    <property type="entry name" value="matur_PanM"/>
    <property type="match status" value="1"/>
</dbReference>